<dbReference type="Pfam" id="PF26217">
    <property type="entry name" value="GDPGP1_N"/>
    <property type="match status" value="1"/>
</dbReference>
<keyword evidence="8" id="KW-0378">Hydrolase</keyword>
<evidence type="ECO:0000256" key="3">
    <source>
        <dbReference type="ARBA" id="ARBA00022490"/>
    </source>
</evidence>
<evidence type="ECO:0000256" key="9">
    <source>
        <dbReference type="SAM" id="MobiDB-lite"/>
    </source>
</evidence>
<dbReference type="GO" id="GO:0005737">
    <property type="term" value="C:cytoplasm"/>
    <property type="evidence" value="ECO:0007669"/>
    <property type="project" value="UniProtKB-SubCell"/>
</dbReference>
<evidence type="ECO:0000256" key="4">
    <source>
        <dbReference type="ARBA" id="ARBA00022658"/>
    </source>
</evidence>
<keyword evidence="7" id="KW-0547">Nucleotide-binding</keyword>
<dbReference type="InterPro" id="IPR026506">
    <property type="entry name" value="GDPGP"/>
</dbReference>
<dbReference type="InterPro" id="IPR058866">
    <property type="entry name" value="GDPGP1_N"/>
</dbReference>
<evidence type="ECO:0000313" key="12">
    <source>
        <dbReference type="EMBL" id="PWA40047.1"/>
    </source>
</evidence>
<feature type="region of interest" description="Disordered" evidence="9">
    <location>
        <begin position="166"/>
        <end position="185"/>
    </location>
</feature>
<comment type="similarity">
    <text evidence="2">Belongs to the GDPGP1 family.</text>
</comment>
<organism evidence="12 13">
    <name type="scientific">Artemisia annua</name>
    <name type="common">Sweet wormwood</name>
    <dbReference type="NCBI Taxonomy" id="35608"/>
    <lineage>
        <taxon>Eukaryota</taxon>
        <taxon>Viridiplantae</taxon>
        <taxon>Streptophyta</taxon>
        <taxon>Embryophyta</taxon>
        <taxon>Tracheophyta</taxon>
        <taxon>Spermatophyta</taxon>
        <taxon>Magnoliopsida</taxon>
        <taxon>eudicotyledons</taxon>
        <taxon>Gunneridae</taxon>
        <taxon>Pentapetalae</taxon>
        <taxon>asterids</taxon>
        <taxon>campanulids</taxon>
        <taxon>Asterales</taxon>
        <taxon>Asteraceae</taxon>
        <taxon>Asteroideae</taxon>
        <taxon>Anthemideae</taxon>
        <taxon>Artemisiinae</taxon>
        <taxon>Artemisia</taxon>
    </lineage>
</organism>
<keyword evidence="4" id="KW-0344">Guanine-nucleotide releasing factor</keyword>
<dbReference type="Proteomes" id="UP000245207">
    <property type="component" value="Unassembled WGS sequence"/>
</dbReference>
<feature type="domain" description="GDPGP1-like C-terminal" evidence="10">
    <location>
        <begin position="96"/>
        <end position="141"/>
    </location>
</feature>
<dbReference type="STRING" id="35608.A0A2U1KTI7"/>
<evidence type="ECO:0000256" key="6">
    <source>
        <dbReference type="ARBA" id="ARBA00022695"/>
    </source>
</evidence>
<evidence type="ECO:0000256" key="5">
    <source>
        <dbReference type="ARBA" id="ARBA00022679"/>
    </source>
</evidence>
<comment type="subcellular location">
    <subcellularLocation>
        <location evidence="1">Cytoplasm</location>
    </subcellularLocation>
</comment>
<comment type="caution">
    <text evidence="12">The sequence shown here is derived from an EMBL/GenBank/DDBJ whole genome shotgun (WGS) entry which is preliminary data.</text>
</comment>
<name>A0A2U1KTI7_ARTAN</name>
<dbReference type="OrthoDB" id="1703509at2759"/>
<dbReference type="GO" id="GO:0006006">
    <property type="term" value="P:glucose metabolic process"/>
    <property type="evidence" value="ECO:0007669"/>
    <property type="project" value="TreeGrafter"/>
</dbReference>
<reference evidence="12 13" key="1">
    <citation type="journal article" date="2018" name="Mol. Plant">
        <title>The genome of Artemisia annua provides insight into the evolution of Asteraceae family and artemisinin biosynthesis.</title>
        <authorList>
            <person name="Shen Q."/>
            <person name="Zhang L."/>
            <person name="Liao Z."/>
            <person name="Wang S."/>
            <person name="Yan T."/>
            <person name="Shi P."/>
            <person name="Liu M."/>
            <person name="Fu X."/>
            <person name="Pan Q."/>
            <person name="Wang Y."/>
            <person name="Lv Z."/>
            <person name="Lu X."/>
            <person name="Zhang F."/>
            <person name="Jiang W."/>
            <person name="Ma Y."/>
            <person name="Chen M."/>
            <person name="Hao X."/>
            <person name="Li L."/>
            <person name="Tang Y."/>
            <person name="Lv G."/>
            <person name="Zhou Y."/>
            <person name="Sun X."/>
            <person name="Brodelius P.E."/>
            <person name="Rose J.K.C."/>
            <person name="Tang K."/>
        </authorList>
    </citation>
    <scope>NUCLEOTIDE SEQUENCE [LARGE SCALE GENOMIC DNA]</scope>
    <source>
        <strain evidence="13">cv. Huhao1</strain>
        <tissue evidence="12">Leaf</tissue>
    </source>
</reference>
<dbReference type="InterPro" id="IPR058865">
    <property type="entry name" value="GDPGP1_C"/>
</dbReference>
<evidence type="ECO:0000256" key="1">
    <source>
        <dbReference type="ARBA" id="ARBA00004496"/>
    </source>
</evidence>
<dbReference type="AlphaFoldDB" id="A0A2U1KTI7"/>
<dbReference type="GO" id="GO:0016787">
    <property type="term" value="F:hydrolase activity"/>
    <property type="evidence" value="ECO:0007669"/>
    <property type="project" value="UniProtKB-KW"/>
</dbReference>
<keyword evidence="13" id="KW-1185">Reference proteome</keyword>
<protein>
    <submittedName>
        <fullName evidence="12">GDP-D-glucose phosphorylase 1</fullName>
    </submittedName>
</protein>
<evidence type="ECO:0000259" key="11">
    <source>
        <dbReference type="Pfam" id="PF26217"/>
    </source>
</evidence>
<gene>
    <name evidence="12" type="ORF">CTI12_AA537000</name>
</gene>
<evidence type="ECO:0000313" key="13">
    <source>
        <dbReference type="Proteomes" id="UP000245207"/>
    </source>
</evidence>
<dbReference type="GO" id="GO:0005085">
    <property type="term" value="F:guanyl-nucleotide exchange factor activity"/>
    <property type="evidence" value="ECO:0007669"/>
    <property type="project" value="UniProtKB-KW"/>
</dbReference>
<accession>A0A2U1KTI7</accession>
<keyword evidence="5" id="KW-0808">Transferase</keyword>
<evidence type="ECO:0000256" key="7">
    <source>
        <dbReference type="ARBA" id="ARBA00022741"/>
    </source>
</evidence>
<dbReference type="GO" id="GO:0000166">
    <property type="term" value="F:nucleotide binding"/>
    <property type="evidence" value="ECO:0007669"/>
    <property type="project" value="UniProtKB-KW"/>
</dbReference>
<dbReference type="Pfam" id="PF26216">
    <property type="entry name" value="GDPGP1_C"/>
    <property type="match status" value="1"/>
</dbReference>
<keyword evidence="3" id="KW-0963">Cytoplasm</keyword>
<keyword evidence="6" id="KW-0548">Nucleotidyltransferase</keyword>
<evidence type="ECO:0000256" key="2">
    <source>
        <dbReference type="ARBA" id="ARBA00006451"/>
    </source>
</evidence>
<proteinExistence type="inferred from homology"/>
<dbReference type="GO" id="GO:0080048">
    <property type="term" value="F:GDP-D-glucose phosphorylase activity"/>
    <property type="evidence" value="ECO:0007669"/>
    <property type="project" value="InterPro"/>
</dbReference>
<evidence type="ECO:0000256" key="8">
    <source>
        <dbReference type="ARBA" id="ARBA00022801"/>
    </source>
</evidence>
<feature type="domain" description="GDPGP1-like N-terminal" evidence="11">
    <location>
        <begin position="26"/>
        <end position="89"/>
    </location>
</feature>
<dbReference type="PANTHER" id="PTHR20884:SF21">
    <property type="entry name" value="GDP-L-GALACTOSE PHOSPHORYLASE 1"/>
    <property type="match status" value="1"/>
</dbReference>
<dbReference type="EMBL" id="PKPP01014112">
    <property type="protein sequence ID" value="PWA40047.1"/>
    <property type="molecule type" value="Genomic_DNA"/>
</dbReference>
<dbReference type="PANTHER" id="PTHR20884">
    <property type="entry name" value="GDP-D-GLUCOSE PHOSPHORYLASE 1"/>
    <property type="match status" value="1"/>
</dbReference>
<evidence type="ECO:0000259" key="10">
    <source>
        <dbReference type="Pfam" id="PF26216"/>
    </source>
</evidence>
<sequence length="185" mass="20426">MNNISSMRTGSILLRCSSSLKQVKTTSPIEYGHMLLIPRILERIPQRIDHNSLLLAPYMAHEAGSPYFRLGYNSLGPFATINHLPFQAYYLAVLFPIEIAASRKITNLNAEVKNYEILNYPVKGLVFEGGNSLEDLSNAVWHRTRISIGHARHGGIAHCTPTSAMMDSASDNRASLPESGLPIGH</sequence>